<keyword evidence="8" id="KW-0223">Dioxygenase</keyword>
<organism evidence="8 9">
    <name type="scientific">Parasponia andersonii</name>
    <name type="common">Sponia andersonii</name>
    <dbReference type="NCBI Taxonomy" id="3476"/>
    <lineage>
        <taxon>Eukaryota</taxon>
        <taxon>Viridiplantae</taxon>
        <taxon>Streptophyta</taxon>
        <taxon>Embryophyta</taxon>
        <taxon>Tracheophyta</taxon>
        <taxon>Spermatophyta</taxon>
        <taxon>Magnoliopsida</taxon>
        <taxon>eudicotyledons</taxon>
        <taxon>Gunneridae</taxon>
        <taxon>Pentapetalae</taxon>
        <taxon>rosids</taxon>
        <taxon>fabids</taxon>
        <taxon>Rosales</taxon>
        <taxon>Cannabaceae</taxon>
        <taxon>Parasponia</taxon>
    </lineage>
</organism>
<dbReference type="Pfam" id="PF03171">
    <property type="entry name" value="2OG-FeII_Oxy"/>
    <property type="match status" value="1"/>
</dbReference>
<dbReference type="Proteomes" id="UP000237105">
    <property type="component" value="Unassembled WGS sequence"/>
</dbReference>
<gene>
    <name evidence="8" type="ORF">PanWU01x14_193460</name>
</gene>
<dbReference type="OrthoDB" id="288590at2759"/>
<dbReference type="AlphaFoldDB" id="A0A2P5C0T2"/>
<protein>
    <submittedName>
        <fullName evidence="8">Oxoglutarate/iron-dependent dioxygenase</fullName>
    </submittedName>
</protein>
<dbReference type="PANTHER" id="PTHR47991">
    <property type="entry name" value="OXOGLUTARATE/IRON-DEPENDENT DIOXYGENASE"/>
    <property type="match status" value="1"/>
</dbReference>
<dbReference type="Pfam" id="PF14226">
    <property type="entry name" value="DIOX_N"/>
    <property type="match status" value="1"/>
</dbReference>
<comment type="similarity">
    <text evidence="1 6">Belongs to the iron/ascorbate-dependent oxidoreductase family.</text>
</comment>
<dbReference type="InterPro" id="IPR027443">
    <property type="entry name" value="IPNS-like_sf"/>
</dbReference>
<dbReference type="FunFam" id="2.60.120.330:FF:000001">
    <property type="entry name" value="Protein SRG1"/>
    <property type="match status" value="1"/>
</dbReference>
<evidence type="ECO:0000256" key="2">
    <source>
        <dbReference type="ARBA" id="ARBA00022723"/>
    </source>
</evidence>
<evidence type="ECO:0000256" key="4">
    <source>
        <dbReference type="ARBA" id="ARBA00023002"/>
    </source>
</evidence>
<name>A0A2P5C0T2_PARAD</name>
<proteinExistence type="inferred from homology"/>
<dbReference type="EMBL" id="JXTB01000192">
    <property type="protein sequence ID" value="PON54605.1"/>
    <property type="molecule type" value="Genomic_DNA"/>
</dbReference>
<keyword evidence="5 6" id="KW-0408">Iron</keyword>
<dbReference type="GO" id="GO:0031418">
    <property type="term" value="F:L-ascorbic acid binding"/>
    <property type="evidence" value="ECO:0007669"/>
    <property type="project" value="UniProtKB-KW"/>
</dbReference>
<dbReference type="GO" id="GO:0046872">
    <property type="term" value="F:metal ion binding"/>
    <property type="evidence" value="ECO:0007669"/>
    <property type="project" value="UniProtKB-KW"/>
</dbReference>
<comment type="caution">
    <text evidence="8">The sequence shown here is derived from an EMBL/GenBank/DDBJ whole genome shotgun (WGS) entry which is preliminary data.</text>
</comment>
<feature type="domain" description="Fe2OG dioxygenase" evidence="7">
    <location>
        <begin position="211"/>
        <end position="311"/>
    </location>
</feature>
<dbReference type="InterPro" id="IPR026992">
    <property type="entry name" value="DIOX_N"/>
</dbReference>
<dbReference type="InterPro" id="IPR005123">
    <property type="entry name" value="Oxoglu/Fe-dep_dioxygenase_dom"/>
</dbReference>
<dbReference type="Gene3D" id="2.60.120.330">
    <property type="entry name" value="B-lactam Antibiotic, Isopenicillin N Synthase, Chain"/>
    <property type="match status" value="1"/>
</dbReference>
<evidence type="ECO:0000256" key="6">
    <source>
        <dbReference type="RuleBase" id="RU003682"/>
    </source>
</evidence>
<evidence type="ECO:0000256" key="5">
    <source>
        <dbReference type="ARBA" id="ARBA00023004"/>
    </source>
</evidence>
<evidence type="ECO:0000313" key="9">
    <source>
        <dbReference type="Proteomes" id="UP000237105"/>
    </source>
</evidence>
<keyword evidence="2 6" id="KW-0479">Metal-binding</keyword>
<keyword evidence="3" id="KW-0847">Vitamin C</keyword>
<accession>A0A2P5C0T2</accession>
<evidence type="ECO:0000256" key="3">
    <source>
        <dbReference type="ARBA" id="ARBA00022896"/>
    </source>
</evidence>
<sequence length="375" mass="42552">MEPTSSLTKLGASIPVPFVQELAKETSIDTVPQRYLRPDQDPPFKIFDPNSLPQLPVINLNNLLSSEKLVMESELQKLHFAAKEWGFFQLVDHGVSPLLVENVKSGIQEFFKLPMEEKIKFGQQEGDLEGLGQAFVVSEEQKLDWADMFYMVTLPRHLRKPHLIPNFSLPFRETIEAYSKELENIAKKILDFMGKALGMEPKDMSEFLGEGWQAMRINYYPPCPQPELVIGLNPHSDGVGLTILLQINEMEGLQIKKDGIWIPIKPLPSAFIVNIGDMLEIMTNGIYHSIEHRATVNAAKERLSIATFYGPSLDSDLGPTPSLVTPKTPALFKRIRVADFFRGYFARELRSKSYVDEIRIHREEDQGGHVHIRKA</sequence>
<dbReference type="InterPro" id="IPR050295">
    <property type="entry name" value="Plant_2OG-oxidoreductases"/>
</dbReference>
<dbReference type="InterPro" id="IPR044861">
    <property type="entry name" value="IPNS-like_FE2OG_OXY"/>
</dbReference>
<dbReference type="SUPFAM" id="SSF51197">
    <property type="entry name" value="Clavaminate synthase-like"/>
    <property type="match status" value="1"/>
</dbReference>
<dbReference type="PROSITE" id="PS51471">
    <property type="entry name" value="FE2OG_OXY"/>
    <property type="match status" value="1"/>
</dbReference>
<evidence type="ECO:0000259" key="7">
    <source>
        <dbReference type="PROSITE" id="PS51471"/>
    </source>
</evidence>
<reference evidence="9" key="1">
    <citation type="submission" date="2016-06" db="EMBL/GenBank/DDBJ databases">
        <title>Parallel loss of symbiosis genes in relatives of nitrogen-fixing non-legume Parasponia.</title>
        <authorList>
            <person name="Van Velzen R."/>
            <person name="Holmer R."/>
            <person name="Bu F."/>
            <person name="Rutten L."/>
            <person name="Van Zeijl A."/>
            <person name="Liu W."/>
            <person name="Santuari L."/>
            <person name="Cao Q."/>
            <person name="Sharma T."/>
            <person name="Shen D."/>
            <person name="Roswanjaya Y."/>
            <person name="Wardhani T."/>
            <person name="Kalhor M.S."/>
            <person name="Jansen J."/>
            <person name="Van den Hoogen J."/>
            <person name="Gungor B."/>
            <person name="Hartog M."/>
            <person name="Hontelez J."/>
            <person name="Verver J."/>
            <person name="Yang W.-C."/>
            <person name="Schijlen E."/>
            <person name="Repin R."/>
            <person name="Schilthuizen M."/>
            <person name="Schranz E."/>
            <person name="Heidstra R."/>
            <person name="Miyata K."/>
            <person name="Fedorova E."/>
            <person name="Kohlen W."/>
            <person name="Bisseling T."/>
            <person name="Smit S."/>
            <person name="Geurts R."/>
        </authorList>
    </citation>
    <scope>NUCLEOTIDE SEQUENCE [LARGE SCALE GENOMIC DNA]</scope>
    <source>
        <strain evidence="9">cv. WU1-14</strain>
    </source>
</reference>
<evidence type="ECO:0000256" key="1">
    <source>
        <dbReference type="ARBA" id="ARBA00008056"/>
    </source>
</evidence>
<evidence type="ECO:0000313" key="8">
    <source>
        <dbReference type="EMBL" id="PON54605.1"/>
    </source>
</evidence>
<keyword evidence="9" id="KW-1185">Reference proteome</keyword>
<dbReference type="GO" id="GO:0051213">
    <property type="term" value="F:dioxygenase activity"/>
    <property type="evidence" value="ECO:0007669"/>
    <property type="project" value="UniProtKB-KW"/>
</dbReference>
<keyword evidence="4 6" id="KW-0560">Oxidoreductase</keyword>